<protein>
    <submittedName>
        <fullName evidence="2">GAF domain-containing protein</fullName>
    </submittedName>
</protein>
<evidence type="ECO:0000313" key="2">
    <source>
        <dbReference type="EMBL" id="NWH06664.1"/>
    </source>
</evidence>
<name>A0A850SZD7_9BACT</name>
<dbReference type="AlphaFoldDB" id="A0A850SZD7"/>
<dbReference type="Gene3D" id="3.30.450.40">
    <property type="match status" value="2"/>
</dbReference>
<comment type="caution">
    <text evidence="2">The sequence shown here is derived from an EMBL/GenBank/DDBJ whole genome shotgun (WGS) entry which is preliminary data.</text>
</comment>
<dbReference type="Pfam" id="PF13185">
    <property type="entry name" value="GAF_2"/>
    <property type="match status" value="2"/>
</dbReference>
<reference evidence="2 3" key="1">
    <citation type="submission" date="2020-06" db="EMBL/GenBank/DDBJ databases">
        <title>High-quality draft genome of sulfate reducer Desulfobacter latus type strain AcrS2 isolated from marine sediment.</title>
        <authorList>
            <person name="Hoppe M."/>
            <person name="Larsen C.K."/>
            <person name="Marshall I.P.G."/>
            <person name="Schramm A."/>
            <person name="Marietou A.G."/>
        </authorList>
    </citation>
    <scope>NUCLEOTIDE SEQUENCE [LARGE SCALE GENOMIC DNA]</scope>
    <source>
        <strain evidence="2 3">AcRS2</strain>
    </source>
</reference>
<dbReference type="Proteomes" id="UP000553343">
    <property type="component" value="Unassembled WGS sequence"/>
</dbReference>
<dbReference type="SUPFAM" id="SSF55781">
    <property type="entry name" value="GAF domain-like"/>
    <property type="match status" value="2"/>
</dbReference>
<accession>A0A850SZD7</accession>
<proteinExistence type="predicted"/>
<sequence length="466" mass="53429">MDRQIRKLKNRLQDFIKKDVSILELMATETISGLLFKDLSMEKAEYISPGFWKSLGFSPDSHMHMSTEWGKLLDESNHDLLVNHLDKEGEVVLRFRRKEGTIEPYRCDIRFIEDKGTAYRLIILMPAYEYQHLLLPEKLPLLEHLKPYNDLQMLVQTRHSLIRYASNHSLEELLQKVLDDLGQIVQSPIGFYHFVNPDQKTLELQQWSTRTLNEFCSISGKGMHYDINNAGVWVECVHERKPVVHNDYGSLPHKKGLPENHAKITRELVVPVIQDGLIVAILGVGNKSRAYDKKDIEIVSYFADMSWSIVQKKKLEEEMELQKHIDKALANLSASLLTQTNLADVSEEVLEAAKQLTKSRYGYVGTYEEENGFLTCHTMTKDIWEQCKVPDKSIVFEKCTGLFGWVLDKKQPILLNDIKNDPRSIGTPAGHIEIKAFLGVPATRGSIILGSKPSNFILNFICYLIF</sequence>
<dbReference type="SMART" id="SM00065">
    <property type="entry name" value="GAF"/>
    <property type="match status" value="1"/>
</dbReference>
<dbReference type="RefSeq" id="WP_178368117.1">
    <property type="nucleotide sequence ID" value="NZ_JACADJ010000095.1"/>
</dbReference>
<organism evidence="2 3">
    <name type="scientific">Desulfobacter latus</name>
    <dbReference type="NCBI Taxonomy" id="2292"/>
    <lineage>
        <taxon>Bacteria</taxon>
        <taxon>Pseudomonadati</taxon>
        <taxon>Thermodesulfobacteriota</taxon>
        <taxon>Desulfobacteria</taxon>
        <taxon>Desulfobacterales</taxon>
        <taxon>Desulfobacteraceae</taxon>
        <taxon>Desulfobacter</taxon>
    </lineage>
</organism>
<keyword evidence="3" id="KW-1185">Reference proteome</keyword>
<dbReference type="InterPro" id="IPR003018">
    <property type="entry name" value="GAF"/>
</dbReference>
<evidence type="ECO:0000259" key="1">
    <source>
        <dbReference type="SMART" id="SM00065"/>
    </source>
</evidence>
<feature type="domain" description="GAF" evidence="1">
    <location>
        <begin position="169"/>
        <end position="320"/>
    </location>
</feature>
<evidence type="ECO:0000313" key="3">
    <source>
        <dbReference type="Proteomes" id="UP000553343"/>
    </source>
</evidence>
<dbReference type="InterPro" id="IPR029016">
    <property type="entry name" value="GAF-like_dom_sf"/>
</dbReference>
<gene>
    <name evidence="2" type="ORF">HXW94_17040</name>
</gene>
<dbReference type="EMBL" id="JACADJ010000095">
    <property type="protein sequence ID" value="NWH06664.1"/>
    <property type="molecule type" value="Genomic_DNA"/>
</dbReference>